<protein>
    <submittedName>
        <fullName evidence="2">Uncharacterized protein</fullName>
    </submittedName>
</protein>
<organism evidence="2 3">
    <name type="scientific">Lysobacter korlensis</name>
    <dbReference type="NCBI Taxonomy" id="553636"/>
    <lineage>
        <taxon>Bacteria</taxon>
        <taxon>Pseudomonadati</taxon>
        <taxon>Pseudomonadota</taxon>
        <taxon>Gammaproteobacteria</taxon>
        <taxon>Lysobacterales</taxon>
        <taxon>Lysobacteraceae</taxon>
        <taxon>Lysobacter</taxon>
    </lineage>
</organism>
<reference evidence="2 3" key="1">
    <citation type="submission" date="2024-09" db="EMBL/GenBank/DDBJ databases">
        <authorList>
            <person name="Sun Q."/>
            <person name="Mori K."/>
        </authorList>
    </citation>
    <scope>NUCLEOTIDE SEQUENCE [LARGE SCALE GENOMIC DNA]</scope>
    <source>
        <strain evidence="2 3">KCTC 23076</strain>
    </source>
</reference>
<feature type="compositionally biased region" description="Polar residues" evidence="1">
    <location>
        <begin position="28"/>
        <end position="45"/>
    </location>
</feature>
<dbReference type="EMBL" id="JBHLTG010000003">
    <property type="protein sequence ID" value="MFC0679030.1"/>
    <property type="molecule type" value="Genomic_DNA"/>
</dbReference>
<evidence type="ECO:0000313" key="3">
    <source>
        <dbReference type="Proteomes" id="UP001589896"/>
    </source>
</evidence>
<name>A0ABV6RPW9_9GAMM</name>
<keyword evidence="3" id="KW-1185">Reference proteome</keyword>
<gene>
    <name evidence="2" type="ORF">ACFFGH_14390</name>
</gene>
<evidence type="ECO:0000313" key="2">
    <source>
        <dbReference type="EMBL" id="MFC0679030.1"/>
    </source>
</evidence>
<accession>A0ABV6RPW9</accession>
<sequence length="45" mass="4508">MPAASSPVSMTSAALDRAQGCVVAAPQVDTNNPRNNNVSPPQAGD</sequence>
<dbReference type="Proteomes" id="UP001589896">
    <property type="component" value="Unassembled WGS sequence"/>
</dbReference>
<feature type="region of interest" description="Disordered" evidence="1">
    <location>
        <begin position="24"/>
        <end position="45"/>
    </location>
</feature>
<dbReference type="RefSeq" id="WP_386669382.1">
    <property type="nucleotide sequence ID" value="NZ_JBHLTG010000003.1"/>
</dbReference>
<comment type="caution">
    <text evidence="2">The sequence shown here is derived from an EMBL/GenBank/DDBJ whole genome shotgun (WGS) entry which is preliminary data.</text>
</comment>
<proteinExistence type="predicted"/>
<evidence type="ECO:0000256" key="1">
    <source>
        <dbReference type="SAM" id="MobiDB-lite"/>
    </source>
</evidence>